<evidence type="ECO:0000256" key="1">
    <source>
        <dbReference type="SAM" id="Phobius"/>
    </source>
</evidence>
<dbReference type="EMBL" id="CAXHTB010000025">
    <property type="protein sequence ID" value="CAL0333136.1"/>
    <property type="molecule type" value="Genomic_DNA"/>
</dbReference>
<keyword evidence="3" id="KW-1185">Reference proteome</keyword>
<protein>
    <submittedName>
        <fullName evidence="2">Uncharacterized protein</fullName>
    </submittedName>
</protein>
<organism evidence="2 3">
    <name type="scientific">Lupinus luteus</name>
    <name type="common">European yellow lupine</name>
    <dbReference type="NCBI Taxonomy" id="3873"/>
    <lineage>
        <taxon>Eukaryota</taxon>
        <taxon>Viridiplantae</taxon>
        <taxon>Streptophyta</taxon>
        <taxon>Embryophyta</taxon>
        <taxon>Tracheophyta</taxon>
        <taxon>Spermatophyta</taxon>
        <taxon>Magnoliopsida</taxon>
        <taxon>eudicotyledons</taxon>
        <taxon>Gunneridae</taxon>
        <taxon>Pentapetalae</taxon>
        <taxon>rosids</taxon>
        <taxon>fabids</taxon>
        <taxon>Fabales</taxon>
        <taxon>Fabaceae</taxon>
        <taxon>Papilionoideae</taxon>
        <taxon>50 kb inversion clade</taxon>
        <taxon>genistoids sensu lato</taxon>
        <taxon>core genistoids</taxon>
        <taxon>Genisteae</taxon>
        <taxon>Lupinus</taxon>
    </lineage>
</organism>
<sequence length="109" mass="12761">MMLVSLEALAMAGASNVEFGMDIEEWERKNLEEYPPPHLLAEDEDDENIRGHENEDYGVVIPNFIDYQEKEMRMQECMGSIKIFARALATLCMILCYMTYKHKRLRILL</sequence>
<keyword evidence="1" id="KW-1133">Transmembrane helix</keyword>
<accession>A0AAV1YIC8</accession>
<keyword evidence="1" id="KW-0812">Transmembrane</keyword>
<evidence type="ECO:0000313" key="3">
    <source>
        <dbReference type="Proteomes" id="UP001497480"/>
    </source>
</evidence>
<proteinExistence type="predicted"/>
<name>A0AAV1YIC8_LUPLU</name>
<dbReference type="AlphaFoldDB" id="A0AAV1YIC8"/>
<comment type="caution">
    <text evidence="2">The sequence shown here is derived from an EMBL/GenBank/DDBJ whole genome shotgun (WGS) entry which is preliminary data.</text>
</comment>
<gene>
    <name evidence="2" type="ORF">LLUT_LOCUS34196</name>
</gene>
<keyword evidence="1" id="KW-0472">Membrane</keyword>
<feature type="transmembrane region" description="Helical" evidence="1">
    <location>
        <begin position="83"/>
        <end position="100"/>
    </location>
</feature>
<reference evidence="2 3" key="1">
    <citation type="submission" date="2024-03" db="EMBL/GenBank/DDBJ databases">
        <authorList>
            <person name="Martinez-Hernandez J."/>
        </authorList>
    </citation>
    <scope>NUCLEOTIDE SEQUENCE [LARGE SCALE GENOMIC DNA]</scope>
</reference>
<dbReference type="Proteomes" id="UP001497480">
    <property type="component" value="Unassembled WGS sequence"/>
</dbReference>
<evidence type="ECO:0000313" key="2">
    <source>
        <dbReference type="EMBL" id="CAL0333136.1"/>
    </source>
</evidence>